<name>A0AAD5XLC1_9FUNG</name>
<feature type="compositionally biased region" description="Low complexity" evidence="1">
    <location>
        <begin position="35"/>
        <end position="47"/>
    </location>
</feature>
<feature type="compositionally biased region" description="Basic and acidic residues" evidence="1">
    <location>
        <begin position="77"/>
        <end position="105"/>
    </location>
</feature>
<gene>
    <name evidence="3" type="ORF">HDU87_005293</name>
</gene>
<keyword evidence="2" id="KW-0812">Transmembrane</keyword>
<keyword evidence="2" id="KW-1133">Transmembrane helix</keyword>
<proteinExistence type="predicted"/>
<dbReference type="AlphaFoldDB" id="A0AAD5XLC1"/>
<feature type="transmembrane region" description="Helical" evidence="2">
    <location>
        <begin position="422"/>
        <end position="441"/>
    </location>
</feature>
<sequence>MYSDRRPQQHQHQHQQQQQQRYQRRDYQLQHDYDNMNYQQQQQQQHQPAAARHRHDAYGYGGNEPDVQPLVPEDYYDDRGPRDHRDMSDTRDLTLRDARTNRDLSYEEPAANIQDRYGYSDRAAPAAEDHHNRVYPSSRSERSDHSHQGPRSPAAPAEDYGYGRNDNYDHHPAKPPSEPERSPPSPATLLDEPTSQQKYAEYEEEQAAAAAPRSAQSAAPQKYAEYEIEQPDVRSAVVVPEVVEYEYVMPAQQQQARGAAAAPQAYGSSQAPYGGGQPAAYGNYAPPYGGQPGAAYGQPAPAPYGYPAPPPSMAAYGNNRPPGPPSNYAPSSYAASSYAAGAPRPGYPRSNTEKSYATSSATTKYSGPAAYAASRPLQNAANKGDMGGGGKSPLNKRDTLAGGKPRYCCGCFGSRKRCIISIMLPLVALGILLGVLIWYYFPSVPGVMISTPYIPASPAGFNPATAQQWVPGIVPTGNLATASPGAPFDLKLGLGVNVTVNSQNNMGFTVNQINVLGTLVKGMQDPTPISTDPANTLAVVSTVTDVHIDKRANTTIKLPVTIHYSATKPITQSLSDPVISALIAACGLPGVDKVPGAMIYMRFKVEIDLKLLAWLPMNPPTRDQTEAFTCPASFTDQLARVPGLQAISGATNAATGAANAAGNAAAAAAGNPAAAAAAGAAAATAAAAAGGIPSGPTLDPGSVVGG</sequence>
<feature type="compositionally biased region" description="Low complexity" evidence="1">
    <location>
        <begin position="207"/>
        <end position="222"/>
    </location>
</feature>
<keyword evidence="4" id="KW-1185">Reference proteome</keyword>
<keyword evidence="2" id="KW-0472">Membrane</keyword>
<evidence type="ECO:0000256" key="1">
    <source>
        <dbReference type="SAM" id="MobiDB-lite"/>
    </source>
</evidence>
<protein>
    <submittedName>
        <fullName evidence="3">Uncharacterized protein</fullName>
    </submittedName>
</protein>
<evidence type="ECO:0000256" key="2">
    <source>
        <dbReference type="SAM" id="Phobius"/>
    </source>
</evidence>
<organism evidence="3 4">
    <name type="scientific">Geranomyces variabilis</name>
    <dbReference type="NCBI Taxonomy" id="109894"/>
    <lineage>
        <taxon>Eukaryota</taxon>
        <taxon>Fungi</taxon>
        <taxon>Fungi incertae sedis</taxon>
        <taxon>Chytridiomycota</taxon>
        <taxon>Chytridiomycota incertae sedis</taxon>
        <taxon>Chytridiomycetes</taxon>
        <taxon>Spizellomycetales</taxon>
        <taxon>Powellomycetaceae</taxon>
        <taxon>Geranomyces</taxon>
    </lineage>
</organism>
<reference evidence="3" key="1">
    <citation type="submission" date="2020-05" db="EMBL/GenBank/DDBJ databases">
        <title>Phylogenomic resolution of chytrid fungi.</title>
        <authorList>
            <person name="Stajich J.E."/>
            <person name="Amses K."/>
            <person name="Simmons R."/>
            <person name="Seto K."/>
            <person name="Myers J."/>
            <person name="Bonds A."/>
            <person name="Quandt C.A."/>
            <person name="Barry K."/>
            <person name="Liu P."/>
            <person name="Grigoriev I."/>
            <person name="Longcore J.E."/>
            <person name="James T.Y."/>
        </authorList>
    </citation>
    <scope>NUCLEOTIDE SEQUENCE</scope>
    <source>
        <strain evidence="3">JEL0379</strain>
    </source>
</reference>
<evidence type="ECO:0000313" key="4">
    <source>
        <dbReference type="Proteomes" id="UP001212152"/>
    </source>
</evidence>
<evidence type="ECO:0000313" key="3">
    <source>
        <dbReference type="EMBL" id="KAJ3176424.1"/>
    </source>
</evidence>
<feature type="region of interest" description="Disordered" evidence="1">
    <location>
        <begin position="1"/>
        <end position="234"/>
    </location>
</feature>
<comment type="caution">
    <text evidence="3">The sequence shown here is derived from an EMBL/GenBank/DDBJ whole genome shotgun (WGS) entry which is preliminary data.</text>
</comment>
<dbReference type="EMBL" id="JADGJQ010000041">
    <property type="protein sequence ID" value="KAJ3176424.1"/>
    <property type="molecule type" value="Genomic_DNA"/>
</dbReference>
<feature type="compositionally biased region" description="Basic and acidic residues" evidence="1">
    <location>
        <begin position="166"/>
        <end position="181"/>
    </location>
</feature>
<feature type="compositionally biased region" description="Basic and acidic residues" evidence="1">
    <location>
        <begin position="23"/>
        <end position="34"/>
    </location>
</feature>
<dbReference type="Proteomes" id="UP001212152">
    <property type="component" value="Unassembled WGS sequence"/>
</dbReference>
<accession>A0AAD5XLC1</accession>